<evidence type="ECO:0000259" key="1">
    <source>
        <dbReference type="Pfam" id="PF05239"/>
    </source>
</evidence>
<reference evidence="2" key="1">
    <citation type="submission" date="2022-06" db="EMBL/GenBank/DDBJ databases">
        <title>Novel species in genus nocardia.</title>
        <authorList>
            <person name="Li F."/>
        </authorList>
    </citation>
    <scope>NUCLEOTIDE SEQUENCE</scope>
    <source>
        <strain evidence="2">CDC141</strain>
    </source>
</reference>
<dbReference type="GO" id="GO:0019684">
    <property type="term" value="P:photosynthesis, light reaction"/>
    <property type="evidence" value="ECO:0007669"/>
    <property type="project" value="InterPro"/>
</dbReference>
<dbReference type="EMBL" id="JAMRXG010000031">
    <property type="protein sequence ID" value="MCM6778974.1"/>
    <property type="molecule type" value="Genomic_DNA"/>
</dbReference>
<name>A0A9X2J1K5_9NOCA</name>
<keyword evidence="3" id="KW-1185">Reference proteome</keyword>
<proteinExistence type="predicted"/>
<dbReference type="InterPro" id="IPR027275">
    <property type="entry name" value="PRC-brl_dom"/>
</dbReference>
<dbReference type="Gene3D" id="3.90.50.10">
    <property type="entry name" value="Photosynthetic Reaction Center, subunit H, domain 2"/>
    <property type="match status" value="1"/>
</dbReference>
<feature type="domain" description="PRC-barrel" evidence="1">
    <location>
        <begin position="24"/>
        <end position="94"/>
    </location>
</feature>
<accession>A0A9X2J1K5</accession>
<dbReference type="SUPFAM" id="SSF50346">
    <property type="entry name" value="PRC-barrel domain"/>
    <property type="match status" value="1"/>
</dbReference>
<organism evidence="2 3">
    <name type="scientific">Nocardia pulmonis</name>
    <dbReference type="NCBI Taxonomy" id="2951408"/>
    <lineage>
        <taxon>Bacteria</taxon>
        <taxon>Bacillati</taxon>
        <taxon>Actinomycetota</taxon>
        <taxon>Actinomycetes</taxon>
        <taxon>Mycobacteriales</taxon>
        <taxon>Nocardiaceae</taxon>
        <taxon>Nocardia</taxon>
    </lineage>
</organism>
<evidence type="ECO:0000313" key="2">
    <source>
        <dbReference type="EMBL" id="MCM6778974.1"/>
    </source>
</evidence>
<dbReference type="RefSeq" id="WP_251918761.1">
    <property type="nucleotide sequence ID" value="NZ_JAMRXG010000031.1"/>
</dbReference>
<dbReference type="PANTHER" id="PTHR36505">
    <property type="entry name" value="BLR1072 PROTEIN"/>
    <property type="match status" value="1"/>
</dbReference>
<dbReference type="Pfam" id="PF05239">
    <property type="entry name" value="PRC"/>
    <property type="match status" value="1"/>
</dbReference>
<dbReference type="AlphaFoldDB" id="A0A9X2J1K5"/>
<gene>
    <name evidence="2" type="ORF">NDR86_36405</name>
</gene>
<comment type="caution">
    <text evidence="2">The sequence shown here is derived from an EMBL/GenBank/DDBJ whole genome shotgun (WGS) entry which is preliminary data.</text>
</comment>
<sequence>MAAEHQPTLIDLDDTDLELRYLKDDIRGHTVIDRDGHEVGKVDGLIIDEHDKQVRLLRIGSGGLLGFGKTKRLVPVEAVTRIDQHEVYIDRTKESVADSSPYDPPLRESALFYQRLYGYYGYAPFWAPGGAPRYPLG</sequence>
<dbReference type="PANTHER" id="PTHR36505:SF1">
    <property type="entry name" value="BLR1072 PROTEIN"/>
    <property type="match status" value="1"/>
</dbReference>
<protein>
    <submittedName>
        <fullName evidence="2">PRC-barrel domain-containing protein</fullName>
    </submittedName>
</protein>
<dbReference type="GO" id="GO:0030077">
    <property type="term" value="C:plasma membrane light-harvesting complex"/>
    <property type="evidence" value="ECO:0007669"/>
    <property type="project" value="InterPro"/>
</dbReference>
<dbReference type="Proteomes" id="UP001139157">
    <property type="component" value="Unassembled WGS sequence"/>
</dbReference>
<evidence type="ECO:0000313" key="3">
    <source>
        <dbReference type="Proteomes" id="UP001139157"/>
    </source>
</evidence>
<dbReference type="InterPro" id="IPR011033">
    <property type="entry name" value="PRC_barrel-like_sf"/>
</dbReference>
<dbReference type="InterPro" id="IPR014747">
    <property type="entry name" value="Bac_photo_RC_H_C"/>
</dbReference>